<dbReference type="EMBL" id="MASQ01000070">
    <property type="protein sequence ID" value="OCB03350.1"/>
    <property type="molecule type" value="Genomic_DNA"/>
</dbReference>
<accession>A0A1B9C0B6</accession>
<evidence type="ECO:0000259" key="2">
    <source>
        <dbReference type="Pfam" id="PF25583"/>
    </source>
</evidence>
<name>A0A1B9C0B6_9PROT</name>
<dbReference type="InterPro" id="IPR051534">
    <property type="entry name" value="CBASS_pafABC_assoc_protein"/>
</dbReference>
<proteinExistence type="predicted"/>
<feature type="domain" description="WCX" evidence="2">
    <location>
        <begin position="250"/>
        <end position="326"/>
    </location>
</feature>
<dbReference type="Pfam" id="PF13280">
    <property type="entry name" value="WYL"/>
    <property type="match status" value="1"/>
</dbReference>
<evidence type="ECO:0000259" key="1">
    <source>
        <dbReference type="Pfam" id="PF13280"/>
    </source>
</evidence>
<protein>
    <submittedName>
        <fullName evidence="3">Uncharacterized protein</fullName>
    </submittedName>
</protein>
<reference evidence="3 4" key="1">
    <citation type="submission" date="2016-07" db="EMBL/GenBank/DDBJ databases">
        <title>Draft genome of a psychrotolerant acidophile Acidithiobacillus ferrivorans strain YL15.</title>
        <authorList>
            <person name="Peng T."/>
            <person name="Ma L."/>
            <person name="Nan M."/>
            <person name="An N."/>
            <person name="Wang M."/>
            <person name="Qiu G."/>
            <person name="Zeng W."/>
        </authorList>
    </citation>
    <scope>NUCLEOTIDE SEQUENCE [LARGE SCALE GENOMIC DNA]</scope>
    <source>
        <strain evidence="3 4">YL15</strain>
    </source>
</reference>
<feature type="domain" description="WYL" evidence="1">
    <location>
        <begin position="153"/>
        <end position="211"/>
    </location>
</feature>
<dbReference type="Pfam" id="PF25583">
    <property type="entry name" value="WCX"/>
    <property type="match status" value="1"/>
</dbReference>
<comment type="caution">
    <text evidence="3">The sequence shown here is derived from an EMBL/GenBank/DDBJ whole genome shotgun (WGS) entry which is preliminary data.</text>
</comment>
<gene>
    <name evidence="3" type="ORF">BBC27_08350</name>
</gene>
<dbReference type="InterPro" id="IPR057727">
    <property type="entry name" value="WCX_dom"/>
</dbReference>
<dbReference type="InterPro" id="IPR026881">
    <property type="entry name" value="WYL_dom"/>
</dbReference>
<dbReference type="Proteomes" id="UP000093129">
    <property type="component" value="Unassembled WGS sequence"/>
</dbReference>
<sequence>MSQSGRKDAILGFMSRCHPRKTTVKIVADYLRSIGIEVTDKTVIRDLEEFADQHIVLRDDRGKPHGWTIKDGYDLIRKLAARHDTALPLLLADRYLRDLLPEEVVIELSATVQILQHHLRDQDSCYSHWLGKVATISGGLSRLSPRINGGIRETLTNALLKNEPVRVIYRRQDNEVRERVLWPKALVMRDGVPVIVAQEPGGYPKQYLLYRFEKAIAIASTVSVTATTGFELENYLNESFKYFLSSQPFLLRLRIEPELEKELLERPLSGDQRIQYDRRRNFLMLYATVVDSYPLRSWLLSQGDNVEVKGPVVLRNLLTTIVANMAEDYGLIPSDSAVDKLVAPEE</sequence>
<dbReference type="PANTHER" id="PTHR34580">
    <property type="match status" value="1"/>
</dbReference>
<organism evidence="3 4">
    <name type="scientific">Acidithiobacillus ferrivorans</name>
    <dbReference type="NCBI Taxonomy" id="160808"/>
    <lineage>
        <taxon>Bacteria</taxon>
        <taxon>Pseudomonadati</taxon>
        <taxon>Pseudomonadota</taxon>
        <taxon>Acidithiobacillia</taxon>
        <taxon>Acidithiobacillales</taxon>
        <taxon>Acidithiobacillaceae</taxon>
        <taxon>Acidithiobacillus</taxon>
    </lineage>
</organism>
<evidence type="ECO:0000313" key="4">
    <source>
        <dbReference type="Proteomes" id="UP000093129"/>
    </source>
</evidence>
<dbReference type="AlphaFoldDB" id="A0A1B9C0B6"/>
<dbReference type="PANTHER" id="PTHR34580:SF1">
    <property type="entry name" value="PROTEIN PAFC"/>
    <property type="match status" value="1"/>
</dbReference>
<evidence type="ECO:0000313" key="3">
    <source>
        <dbReference type="EMBL" id="OCB03350.1"/>
    </source>
</evidence>